<proteinExistence type="inferred from homology"/>
<comment type="subcellular location">
    <subcellularLocation>
        <location evidence="1">Membrane</location>
    </subcellularLocation>
</comment>
<evidence type="ECO:0000313" key="9">
    <source>
        <dbReference type="Proteomes" id="UP000592294"/>
    </source>
</evidence>
<evidence type="ECO:0000256" key="5">
    <source>
        <dbReference type="SAM" id="Phobius"/>
    </source>
</evidence>
<dbReference type="GO" id="GO:0007165">
    <property type="term" value="P:signal transduction"/>
    <property type="evidence" value="ECO:0007669"/>
    <property type="project" value="UniProtKB-KW"/>
</dbReference>
<keyword evidence="9" id="KW-1185">Reference proteome</keyword>
<dbReference type="Pfam" id="PF00015">
    <property type="entry name" value="MCPsignal"/>
    <property type="match status" value="1"/>
</dbReference>
<feature type="domain" description="HAMP" evidence="7">
    <location>
        <begin position="57"/>
        <end position="110"/>
    </location>
</feature>
<dbReference type="SUPFAM" id="SSF58104">
    <property type="entry name" value="Methyl-accepting chemotaxis protein (MCP) signaling domain"/>
    <property type="match status" value="1"/>
</dbReference>
<evidence type="ECO:0000313" key="8">
    <source>
        <dbReference type="EMBL" id="NVZ09797.1"/>
    </source>
</evidence>
<evidence type="ECO:0000259" key="6">
    <source>
        <dbReference type="PROSITE" id="PS50111"/>
    </source>
</evidence>
<feature type="domain" description="Methyl-accepting transducer" evidence="6">
    <location>
        <begin position="166"/>
        <end position="358"/>
    </location>
</feature>
<keyword evidence="2 4" id="KW-0807">Transducer</keyword>
<dbReference type="InterPro" id="IPR003660">
    <property type="entry name" value="HAMP_dom"/>
</dbReference>
<sequence length="482" mass="53426">MTHSPLQSRISWLLWSLAGLTLVAPVLAWLAPALAPWTALIIAPAIGLAVWGQRTLGRSLAPLPRLTQVIEQAGRGQFVKRITHLECEDEIARLCWGVNDLLDRLEVYFQTPTGGSATGLETLRQQLDRDWSGDFEQAMQQCERLRAECAERERTHGRYRLLERTQALNSTNLLSNLASSQQDLARVNQEMQSVLDLATATAREAEDGQATVGQVVNYLHAIAERINHVADAVARLNAQSRQVTDAVQLITTIANQTNLLALNAAIEAARAGEAGRGFAVVADEVRKLAESSRRASESIGQVMGELRGESERMLDDSDAMREMAGQSSAVIGEMEERFAQFAGSARETQSHAQHARDMGFGTLVKVDHMIYKQRAYMAIATDGREREHVEAISVDHQNCRLGRWYATSGQEHFGETRAYAGLDKPHARVHESVHQLLSLLGNGWEDRPELQEAILQAMRTAEEASLQVMREVDRMLTEKHGS</sequence>
<dbReference type="EMBL" id="JABZEO010000006">
    <property type="protein sequence ID" value="NVZ09797.1"/>
    <property type="molecule type" value="Genomic_DNA"/>
</dbReference>
<dbReference type="GO" id="GO:0016020">
    <property type="term" value="C:membrane"/>
    <property type="evidence" value="ECO:0007669"/>
    <property type="project" value="UniProtKB-SubCell"/>
</dbReference>
<dbReference type="InterPro" id="IPR004089">
    <property type="entry name" value="MCPsignal_dom"/>
</dbReference>
<protein>
    <submittedName>
        <fullName evidence="8">CZB domain-containing protein</fullName>
    </submittedName>
</protein>
<evidence type="ECO:0000259" key="7">
    <source>
        <dbReference type="PROSITE" id="PS50885"/>
    </source>
</evidence>
<evidence type="ECO:0000256" key="4">
    <source>
        <dbReference type="PROSITE-ProRule" id="PRU00284"/>
    </source>
</evidence>
<dbReference type="PANTHER" id="PTHR32089">
    <property type="entry name" value="METHYL-ACCEPTING CHEMOTAXIS PROTEIN MCPB"/>
    <property type="match status" value="1"/>
</dbReference>
<name>A0A850REN3_9GAMM</name>
<dbReference type="Gene3D" id="1.20.120.30">
    <property type="entry name" value="Aspartate receptor, ligand-binding domain"/>
    <property type="match status" value="1"/>
</dbReference>
<feature type="transmembrane region" description="Helical" evidence="5">
    <location>
        <begin position="12"/>
        <end position="31"/>
    </location>
</feature>
<dbReference type="Pfam" id="PF13682">
    <property type="entry name" value="CZB"/>
    <property type="match status" value="1"/>
</dbReference>
<comment type="similarity">
    <text evidence="3">Belongs to the methyl-accepting chemotaxis (MCP) protein family.</text>
</comment>
<dbReference type="GO" id="GO:0006935">
    <property type="term" value="P:chemotaxis"/>
    <property type="evidence" value="ECO:0007669"/>
    <property type="project" value="UniProtKB-ARBA"/>
</dbReference>
<dbReference type="Proteomes" id="UP000592294">
    <property type="component" value="Unassembled WGS sequence"/>
</dbReference>
<keyword evidence="5" id="KW-0472">Membrane</keyword>
<keyword evidence="5" id="KW-0812">Transmembrane</keyword>
<reference evidence="8 9" key="1">
    <citation type="submission" date="2020-06" db="EMBL/GenBank/DDBJ databases">
        <title>Whole-genome sequence of Allochromatium humboldtianum DSM 21881, type strain.</title>
        <authorList>
            <person name="Kyndt J.A."/>
            <person name="Meyer T.E."/>
        </authorList>
    </citation>
    <scope>NUCLEOTIDE SEQUENCE [LARGE SCALE GENOMIC DNA]</scope>
    <source>
        <strain evidence="8 9">DSM 21881</strain>
    </source>
</reference>
<dbReference type="AlphaFoldDB" id="A0A850REN3"/>
<dbReference type="InterPro" id="IPR025991">
    <property type="entry name" value="Chemoreceptor_zinc-bind_dom"/>
</dbReference>
<dbReference type="PROSITE" id="PS50885">
    <property type="entry name" value="HAMP"/>
    <property type="match status" value="1"/>
</dbReference>
<gene>
    <name evidence="8" type="ORF">HW932_11045</name>
</gene>
<dbReference type="RefSeq" id="WP_176976547.1">
    <property type="nucleotide sequence ID" value="NZ_JABZEO010000006.1"/>
</dbReference>
<dbReference type="PANTHER" id="PTHR32089:SF112">
    <property type="entry name" value="LYSOZYME-LIKE PROTEIN-RELATED"/>
    <property type="match status" value="1"/>
</dbReference>
<organism evidence="8 9">
    <name type="scientific">Allochromatium humboldtianum</name>
    <dbReference type="NCBI Taxonomy" id="504901"/>
    <lineage>
        <taxon>Bacteria</taxon>
        <taxon>Pseudomonadati</taxon>
        <taxon>Pseudomonadota</taxon>
        <taxon>Gammaproteobacteria</taxon>
        <taxon>Chromatiales</taxon>
        <taxon>Chromatiaceae</taxon>
        <taxon>Allochromatium</taxon>
    </lineage>
</organism>
<dbReference type="PROSITE" id="PS50111">
    <property type="entry name" value="CHEMOTAXIS_TRANSDUC_2"/>
    <property type="match status" value="1"/>
</dbReference>
<dbReference type="Gene3D" id="6.10.340.10">
    <property type="match status" value="1"/>
</dbReference>
<comment type="caution">
    <text evidence="8">The sequence shown here is derived from an EMBL/GenBank/DDBJ whole genome shotgun (WGS) entry which is preliminary data.</text>
</comment>
<evidence type="ECO:0000256" key="3">
    <source>
        <dbReference type="ARBA" id="ARBA00029447"/>
    </source>
</evidence>
<dbReference type="Gene3D" id="1.10.287.950">
    <property type="entry name" value="Methyl-accepting chemotaxis protein"/>
    <property type="match status" value="1"/>
</dbReference>
<evidence type="ECO:0000256" key="2">
    <source>
        <dbReference type="ARBA" id="ARBA00023224"/>
    </source>
</evidence>
<accession>A0A850REN3</accession>
<keyword evidence="5" id="KW-1133">Transmembrane helix</keyword>
<dbReference type="SMART" id="SM00283">
    <property type="entry name" value="MA"/>
    <property type="match status" value="1"/>
</dbReference>
<evidence type="ECO:0000256" key="1">
    <source>
        <dbReference type="ARBA" id="ARBA00004370"/>
    </source>
</evidence>